<dbReference type="PANTHER" id="PTHR46470">
    <property type="entry name" value="N-ACYLNEURAMINATE-9-PHOSPHATASE"/>
    <property type="match status" value="1"/>
</dbReference>
<sequence>MIVYKPLGIIKAITFDLDDTFYANWPYIVEAEQHLREFIAEHYPQAAHYDSADWLAFKKQALEEDPALRHDMGELRTLTLTKAFVNCGVSSDKIPEAVSQCFDTFYHKRSDFSVDKSIHKALRKLAKRVPLVAITNGNVNVKQIGIAKYFTHVLHSSKSRRMKPHSDMFIEAARLLDLRPNQILHVGDNLEKDVWGATQAGYYSAWFAYDRDMVLSRETVRTLPHLQLQSIAQLKKVLKGQKQED</sequence>
<dbReference type="InterPro" id="IPR051400">
    <property type="entry name" value="HAD-like_hydrolase"/>
</dbReference>
<evidence type="ECO:0000313" key="4">
    <source>
        <dbReference type="EMBL" id="MFC4701101.1"/>
    </source>
</evidence>
<comment type="caution">
    <text evidence="4">The sequence shown here is derived from an EMBL/GenBank/DDBJ whole genome shotgun (WGS) entry which is preliminary data.</text>
</comment>
<evidence type="ECO:0000256" key="1">
    <source>
        <dbReference type="ARBA" id="ARBA00001946"/>
    </source>
</evidence>
<evidence type="ECO:0000313" key="5">
    <source>
        <dbReference type="Proteomes" id="UP001595897"/>
    </source>
</evidence>
<comment type="cofactor">
    <cofactor evidence="1">
        <name>Mg(2+)</name>
        <dbReference type="ChEBI" id="CHEBI:18420"/>
    </cofactor>
</comment>
<dbReference type="GO" id="GO:0016787">
    <property type="term" value="F:hydrolase activity"/>
    <property type="evidence" value="ECO:0007669"/>
    <property type="project" value="UniProtKB-KW"/>
</dbReference>
<dbReference type="InterPro" id="IPR036412">
    <property type="entry name" value="HAD-like_sf"/>
</dbReference>
<dbReference type="PANTHER" id="PTHR46470:SF4">
    <property type="entry name" value="5-AMINO-6-(5-PHOSPHO-D-RIBITYLAMINO)URACIL PHOSPHATASE YIGB"/>
    <property type="match status" value="1"/>
</dbReference>
<keyword evidence="5" id="KW-1185">Reference proteome</keyword>
<dbReference type="Gene3D" id="1.20.120.1600">
    <property type="match status" value="1"/>
</dbReference>
<accession>A0ABV9LYY9</accession>
<evidence type="ECO:0000256" key="2">
    <source>
        <dbReference type="ARBA" id="ARBA00022801"/>
    </source>
</evidence>
<keyword evidence="3" id="KW-0460">Magnesium</keyword>
<dbReference type="InterPro" id="IPR023214">
    <property type="entry name" value="HAD_sf"/>
</dbReference>
<dbReference type="RefSeq" id="WP_382409232.1">
    <property type="nucleotide sequence ID" value="NZ_JBHSGU010000005.1"/>
</dbReference>
<keyword evidence="2 4" id="KW-0378">Hydrolase</keyword>
<evidence type="ECO:0000256" key="3">
    <source>
        <dbReference type="ARBA" id="ARBA00022842"/>
    </source>
</evidence>
<dbReference type="EMBL" id="JBHSGU010000005">
    <property type="protein sequence ID" value="MFC4701101.1"/>
    <property type="molecule type" value="Genomic_DNA"/>
</dbReference>
<dbReference type="Pfam" id="PF00702">
    <property type="entry name" value="Hydrolase"/>
    <property type="match status" value="1"/>
</dbReference>
<gene>
    <name evidence="4" type="ORF">ACFO4O_13085</name>
</gene>
<dbReference type="SFLD" id="SFLDS00003">
    <property type="entry name" value="Haloacid_Dehalogenase"/>
    <property type="match status" value="1"/>
</dbReference>
<reference evidence="5" key="1">
    <citation type="journal article" date="2019" name="Int. J. Syst. Evol. Microbiol.">
        <title>The Global Catalogue of Microorganisms (GCM) 10K type strain sequencing project: providing services to taxonomists for standard genome sequencing and annotation.</title>
        <authorList>
            <consortium name="The Broad Institute Genomics Platform"/>
            <consortium name="The Broad Institute Genome Sequencing Center for Infectious Disease"/>
            <person name="Wu L."/>
            <person name="Ma J."/>
        </authorList>
    </citation>
    <scope>NUCLEOTIDE SEQUENCE [LARGE SCALE GENOMIC DNA]</scope>
    <source>
        <strain evidence="5">KACC 12507</strain>
    </source>
</reference>
<dbReference type="Gene3D" id="3.40.50.1000">
    <property type="entry name" value="HAD superfamily/HAD-like"/>
    <property type="match status" value="1"/>
</dbReference>
<dbReference type="InterPro" id="IPR006439">
    <property type="entry name" value="HAD-SF_hydro_IA"/>
</dbReference>
<organism evidence="4 5">
    <name type="scientific">Glaciecola siphonariae</name>
    <dbReference type="NCBI Taxonomy" id="521012"/>
    <lineage>
        <taxon>Bacteria</taxon>
        <taxon>Pseudomonadati</taxon>
        <taxon>Pseudomonadota</taxon>
        <taxon>Gammaproteobacteria</taxon>
        <taxon>Alteromonadales</taxon>
        <taxon>Alteromonadaceae</taxon>
        <taxon>Glaciecola</taxon>
    </lineage>
</organism>
<dbReference type="Proteomes" id="UP001595897">
    <property type="component" value="Unassembled WGS sequence"/>
</dbReference>
<dbReference type="SFLD" id="SFLDG01129">
    <property type="entry name" value="C1.5:_HAD__Beta-PGM__Phosphata"/>
    <property type="match status" value="1"/>
</dbReference>
<name>A0ABV9LYY9_9ALTE</name>
<protein>
    <submittedName>
        <fullName evidence="4">HAD-IA family hydrolase</fullName>
    </submittedName>
</protein>
<dbReference type="NCBIfam" id="TIGR01549">
    <property type="entry name" value="HAD-SF-IA-v1"/>
    <property type="match status" value="1"/>
</dbReference>
<dbReference type="SUPFAM" id="SSF56784">
    <property type="entry name" value="HAD-like"/>
    <property type="match status" value="1"/>
</dbReference>
<proteinExistence type="predicted"/>